<dbReference type="RefSeq" id="WP_114349509.1">
    <property type="nucleotide sequence ID" value="NZ_QPJL01000011.1"/>
</dbReference>
<feature type="signal peptide" evidence="2">
    <location>
        <begin position="1"/>
        <end position="21"/>
    </location>
</feature>
<protein>
    <submittedName>
        <fullName evidence="3">Uncharacterized protein DUF2125</fullName>
    </submittedName>
</protein>
<dbReference type="EMBL" id="QPJL01000011">
    <property type="protein sequence ID" value="RCW82825.1"/>
    <property type="molecule type" value="Genomic_DNA"/>
</dbReference>
<evidence type="ECO:0000256" key="1">
    <source>
        <dbReference type="SAM" id="MobiDB-lite"/>
    </source>
</evidence>
<gene>
    <name evidence="3" type="ORF">DFP89_11129</name>
</gene>
<name>A0A368YRH8_9RHOB</name>
<dbReference type="InterPro" id="IPR018666">
    <property type="entry name" value="DUF2125"/>
</dbReference>
<reference evidence="3 4" key="1">
    <citation type="submission" date="2018-07" db="EMBL/GenBank/DDBJ databases">
        <title>Genomic Encyclopedia of Type Strains, Phase III (KMG-III): the genomes of soil and plant-associated and newly described type strains.</title>
        <authorList>
            <person name="Whitman W."/>
        </authorList>
    </citation>
    <scope>NUCLEOTIDE SEQUENCE [LARGE SCALE GENOMIC DNA]</scope>
    <source>
        <strain evidence="3 4">CECT 8525</strain>
    </source>
</reference>
<sequence>MNLRLTSSALALAAMTAPAFADVTSEQVWQSWVDYYSSAGYQIKEGKREQAGDTLTLTDVTVSTEDGDPATTGQMTLTVPQITMTETGDGKVRTVYADQMTGSFSGTDSDARDFSANFTVDVAGNAMVTSGAAEDMTHELDYPVMDITLTTMKSDGKEQPLPIKFSLKNSTGKMHNVAGTTAKYDYDFKSESLTFTGDVTDEGGDRVKFSGDMAGLDMVGKMSLPSGSDLAKDLNAALKAGLILDGTVKFGATAAMFDFAAKPVDGQAQTAAGKYDAKGFDLTFAMSQDGLVYQGNSGQAAFELTTADMPFPIKYAADSASFDLQLPVMKADAAQPFKFAYSLGGLTLGDEIWGLFDAQGVLPRDPASLDLDLTGLMQVNADLFDPATMAEQVMPGAEPADTDMDSAETPAVPEAGTTDTATPDALSEAAPEPLLPTEMTINQFALNMLGAKVTATGELKAVEGTDIASAPPVGQIKAEYEGVNGLIDKLASMGLIPEDQIMGVRMMLAMFAKPVTEGEDKLTTDLEFKEDGSIFANGQQIQ</sequence>
<keyword evidence="4" id="KW-1185">Reference proteome</keyword>
<organism evidence="3 4">
    <name type="scientific">Paracoccus lutimaris</name>
    <dbReference type="NCBI Taxonomy" id="1490030"/>
    <lineage>
        <taxon>Bacteria</taxon>
        <taxon>Pseudomonadati</taxon>
        <taxon>Pseudomonadota</taxon>
        <taxon>Alphaproteobacteria</taxon>
        <taxon>Rhodobacterales</taxon>
        <taxon>Paracoccaceae</taxon>
        <taxon>Paracoccus</taxon>
    </lineage>
</organism>
<dbReference type="OrthoDB" id="7791409at2"/>
<evidence type="ECO:0000313" key="4">
    <source>
        <dbReference type="Proteomes" id="UP000253345"/>
    </source>
</evidence>
<dbReference type="Proteomes" id="UP000253345">
    <property type="component" value="Unassembled WGS sequence"/>
</dbReference>
<dbReference type="AlphaFoldDB" id="A0A368YRH8"/>
<feature type="region of interest" description="Disordered" evidence="1">
    <location>
        <begin position="397"/>
        <end position="425"/>
    </location>
</feature>
<comment type="caution">
    <text evidence="3">The sequence shown here is derived from an EMBL/GenBank/DDBJ whole genome shotgun (WGS) entry which is preliminary data.</text>
</comment>
<keyword evidence="2" id="KW-0732">Signal</keyword>
<dbReference type="Pfam" id="PF09898">
    <property type="entry name" value="DUF2125"/>
    <property type="match status" value="1"/>
</dbReference>
<feature type="chain" id="PRO_5016883789" evidence="2">
    <location>
        <begin position="22"/>
        <end position="542"/>
    </location>
</feature>
<evidence type="ECO:0000256" key="2">
    <source>
        <dbReference type="SAM" id="SignalP"/>
    </source>
</evidence>
<evidence type="ECO:0000313" key="3">
    <source>
        <dbReference type="EMBL" id="RCW82825.1"/>
    </source>
</evidence>
<proteinExistence type="predicted"/>
<accession>A0A368YRH8</accession>